<keyword evidence="3" id="KW-1185">Reference proteome</keyword>
<evidence type="ECO:0000256" key="1">
    <source>
        <dbReference type="SAM" id="Phobius"/>
    </source>
</evidence>
<evidence type="ECO:0000313" key="3">
    <source>
        <dbReference type="Proteomes" id="UP000679335"/>
    </source>
</evidence>
<feature type="transmembrane region" description="Helical" evidence="1">
    <location>
        <begin position="75"/>
        <end position="96"/>
    </location>
</feature>
<feature type="transmembrane region" description="Helical" evidence="1">
    <location>
        <begin position="50"/>
        <end position="68"/>
    </location>
</feature>
<keyword evidence="1" id="KW-0812">Transmembrane</keyword>
<dbReference type="InterPro" id="IPR021257">
    <property type="entry name" value="DUF2809"/>
</dbReference>
<keyword evidence="1" id="KW-1133">Transmembrane helix</keyword>
<proteinExistence type="predicted"/>
<keyword evidence="1" id="KW-0472">Membrane</keyword>
<dbReference type="RefSeq" id="WP_208195042.1">
    <property type="nucleotide sequence ID" value="NZ_CP076023.1"/>
</dbReference>
<feature type="transmembrane region" description="Helical" evidence="1">
    <location>
        <begin position="21"/>
        <end position="38"/>
    </location>
</feature>
<gene>
    <name evidence="2" type="ORF">KKR89_08955</name>
</gene>
<evidence type="ECO:0000313" key="2">
    <source>
        <dbReference type="EMBL" id="QWC14531.1"/>
    </source>
</evidence>
<dbReference type="Pfam" id="PF10990">
    <property type="entry name" value="DUF2809"/>
    <property type="match status" value="1"/>
</dbReference>
<dbReference type="EMBL" id="CP076023">
    <property type="protein sequence ID" value="QWC14531.1"/>
    <property type="molecule type" value="Genomic_DNA"/>
</dbReference>
<accession>A0ABX8GFW6</accession>
<dbReference type="Proteomes" id="UP000679335">
    <property type="component" value="Chromosome"/>
</dbReference>
<protein>
    <submittedName>
        <fullName evidence="2">DUF2809 domain-containing protein</fullName>
    </submittedName>
</protein>
<organism evidence="2 3">
    <name type="scientific">Cellulomonas dongxiuzhuiae</name>
    <dbReference type="NCBI Taxonomy" id="2819979"/>
    <lineage>
        <taxon>Bacteria</taxon>
        <taxon>Bacillati</taxon>
        <taxon>Actinomycetota</taxon>
        <taxon>Actinomycetes</taxon>
        <taxon>Micrococcales</taxon>
        <taxon>Cellulomonadaceae</taxon>
        <taxon>Cellulomonas</taxon>
    </lineage>
</organism>
<reference evidence="2 3" key="1">
    <citation type="submission" date="2021-05" db="EMBL/GenBank/DDBJ databases">
        <title>Novel species in genus Cellulomonas.</title>
        <authorList>
            <person name="Zhang G."/>
        </authorList>
    </citation>
    <scope>NUCLEOTIDE SEQUENCE [LARGE SCALE GENOMIC DNA]</scope>
    <source>
        <strain evidence="3">zg-ZUI157</strain>
    </source>
</reference>
<feature type="transmembrane region" description="Helical" evidence="1">
    <location>
        <begin position="116"/>
        <end position="133"/>
    </location>
</feature>
<name>A0ABX8GFW6_9CELL</name>
<sequence>MHPSPASDAPTPEVRRPRRRALLGVAALAVLVAGLAVSRGDGLAADLAGGALYAALVQLLVLLAVPAARVTGAAAVALGVCVAVELAQLTPVPGAVVAAWPPAAYALGSTFVPADLLAYLAGVLAVAAVDALARRAT</sequence>